<accession>A0A444VJB3</accession>
<keyword evidence="4" id="KW-1185">Reference proteome</keyword>
<evidence type="ECO:0000256" key="1">
    <source>
        <dbReference type="SAM" id="MobiDB-lite"/>
    </source>
</evidence>
<evidence type="ECO:0000256" key="2">
    <source>
        <dbReference type="SAM" id="SignalP"/>
    </source>
</evidence>
<evidence type="ECO:0000313" key="4">
    <source>
        <dbReference type="Proteomes" id="UP000290261"/>
    </source>
</evidence>
<organism evidence="3 4">
    <name type="scientific">Flagellimonas olearia</name>
    <dbReference type="NCBI Taxonomy" id="552546"/>
    <lineage>
        <taxon>Bacteria</taxon>
        <taxon>Pseudomonadati</taxon>
        <taxon>Bacteroidota</taxon>
        <taxon>Flavobacteriia</taxon>
        <taxon>Flavobacteriales</taxon>
        <taxon>Flavobacteriaceae</taxon>
        <taxon>Flagellimonas</taxon>
    </lineage>
</organism>
<feature type="signal peptide" evidence="2">
    <location>
        <begin position="1"/>
        <end position="24"/>
    </location>
</feature>
<gene>
    <name evidence="3" type="ORF">DN53_17105</name>
</gene>
<evidence type="ECO:0000313" key="3">
    <source>
        <dbReference type="EMBL" id="RYC50832.1"/>
    </source>
</evidence>
<feature type="region of interest" description="Disordered" evidence="1">
    <location>
        <begin position="49"/>
        <end position="85"/>
    </location>
</feature>
<dbReference type="EMBL" id="JJMP01000008">
    <property type="protein sequence ID" value="RYC50832.1"/>
    <property type="molecule type" value="Genomic_DNA"/>
</dbReference>
<proteinExistence type="predicted"/>
<protein>
    <submittedName>
        <fullName evidence="3">Uncharacterized protein</fullName>
    </submittedName>
</protein>
<dbReference type="RefSeq" id="WP_129655181.1">
    <property type="nucleotide sequence ID" value="NZ_ML142912.1"/>
</dbReference>
<reference evidence="3 4" key="1">
    <citation type="submission" date="2014-04" db="EMBL/GenBank/DDBJ databases">
        <title>Whole genome of Muricauda olearia.</title>
        <authorList>
            <person name="Zhang X.-H."/>
            <person name="Tang K."/>
        </authorList>
    </citation>
    <scope>NUCLEOTIDE SEQUENCE [LARGE SCALE GENOMIC DNA]</scope>
    <source>
        <strain evidence="3 4">Th120</strain>
    </source>
</reference>
<dbReference type="Proteomes" id="UP000290261">
    <property type="component" value="Unassembled WGS sequence"/>
</dbReference>
<feature type="chain" id="PRO_5019260026" evidence="2">
    <location>
        <begin position="25"/>
        <end position="411"/>
    </location>
</feature>
<keyword evidence="2" id="KW-0732">Signal</keyword>
<comment type="caution">
    <text evidence="3">The sequence shown here is derived from an EMBL/GenBank/DDBJ whole genome shotgun (WGS) entry which is preliminary data.</text>
</comment>
<sequence>MEIKKTILRTIFAFLILNSIPSNAQFFKKLKEKVKKEAGILTEEIIDERLNGKDKEPSPSKENEKQKSINDSADSPRTDNKGEDGHVKIKDGILFKSPNENFINFELQSYKGLPRFGMLTKDLDSSSEKELERYYEIYSSLIELKYLKDISIDELRAENLGIHSDQTINGVKRVTYLSSTQETFLKYFCNETIGSCKTFPYRIVGDMDRTPGSMGGSKNGVMGHWGGKNATEFQQKRSFDSFLQDDYNTLKEWSEDIWADGFEIGYLVSSVTLDRRRYDFKNQGYWLNIGLKSNELINLSNNTFSPLQIIVRYIPDQRFEKEPEAQKGNVFFKIAPEKAEELEERNIDRFFVVQKIKLGFYKREKTYNKRYRIPHKFQFKYNVESPIIELYEDLGLTKKMGEVSLEEGLFK</sequence>
<name>A0A444VJB3_9FLAO</name>
<dbReference type="AlphaFoldDB" id="A0A444VJB3"/>